<dbReference type="STRING" id="1117707.VQ7734_02753"/>
<keyword evidence="7" id="KW-0449">Lipoprotein</keyword>
<dbReference type="RefSeq" id="WP_200796927.1">
    <property type="nucleotide sequence ID" value="NZ_AP024898.1"/>
</dbReference>
<proteinExistence type="inferred from homology"/>
<dbReference type="EC" id="3.6.3.-" evidence="7"/>
<accession>A0A1M7YWI0</accession>
<evidence type="ECO:0000256" key="4">
    <source>
        <dbReference type="ARBA" id="ARBA00038388"/>
    </source>
</evidence>
<dbReference type="EMBL" id="FRFG01000031">
    <property type="protein sequence ID" value="SHO56984.1"/>
    <property type="molecule type" value="Genomic_DNA"/>
</dbReference>
<dbReference type="Gene3D" id="3.40.50.300">
    <property type="entry name" value="P-loop containing nucleotide triphosphate hydrolases"/>
    <property type="match status" value="1"/>
</dbReference>
<evidence type="ECO:0000256" key="2">
    <source>
        <dbReference type="ARBA" id="ARBA00022741"/>
    </source>
</evidence>
<dbReference type="PROSITE" id="PS50893">
    <property type="entry name" value="ABC_TRANSPORTER_2"/>
    <property type="match status" value="1"/>
</dbReference>
<dbReference type="GO" id="GO:1902495">
    <property type="term" value="C:transmembrane transporter complex"/>
    <property type="evidence" value="ECO:0007669"/>
    <property type="project" value="UniProtKB-ARBA"/>
</dbReference>
<dbReference type="InterPro" id="IPR015854">
    <property type="entry name" value="ABC_transpr_LolD-like"/>
</dbReference>
<dbReference type="GO" id="GO:0005886">
    <property type="term" value="C:plasma membrane"/>
    <property type="evidence" value="ECO:0007669"/>
    <property type="project" value="TreeGrafter"/>
</dbReference>
<dbReference type="PROSITE" id="PS00211">
    <property type="entry name" value="ABC_TRANSPORTER_1"/>
    <property type="match status" value="1"/>
</dbReference>
<comment type="similarity">
    <text evidence="4">Belongs to the ABC transporter superfamily. Macrolide exporter (TC 3.A.1.122) family.</text>
</comment>
<dbReference type="InterPro" id="IPR003593">
    <property type="entry name" value="AAA+_ATPase"/>
</dbReference>
<dbReference type="InterPro" id="IPR027417">
    <property type="entry name" value="P-loop_NTPase"/>
</dbReference>
<evidence type="ECO:0000313" key="7">
    <source>
        <dbReference type="EMBL" id="SHO56984.1"/>
    </source>
</evidence>
<dbReference type="Proteomes" id="UP000184600">
    <property type="component" value="Unassembled WGS sequence"/>
</dbReference>
<keyword evidence="3 7" id="KW-0067">ATP-binding</keyword>
<dbReference type="InterPro" id="IPR017871">
    <property type="entry name" value="ABC_transporter-like_CS"/>
</dbReference>
<evidence type="ECO:0000256" key="1">
    <source>
        <dbReference type="ARBA" id="ARBA00022448"/>
    </source>
</evidence>
<name>A0A1M7YWI0_9VIBR</name>
<evidence type="ECO:0000313" key="8">
    <source>
        <dbReference type="Proteomes" id="UP000184600"/>
    </source>
</evidence>
<gene>
    <name evidence="7" type="primary">lolD_2</name>
    <name evidence="7" type="ORF">VQ7734_02753</name>
</gene>
<dbReference type="SMART" id="SM00382">
    <property type="entry name" value="AAA"/>
    <property type="match status" value="1"/>
</dbReference>
<sequence>MSSDNISPVVTLNHIQKVFQTEDIETHALSDISFQIQPGEYVSITGPSGCGKSTLLSLLGLLDHPNGGSYLLGGTDTQTLNHRQQAAHRNQMIGFVFQSFNLISDLTVEENVMLPLTYRTGLSGQAIKQATHAALEQVSLQHRQRHFPAQLSGGQQQRVAIARAIVGQPALLLADEPTGNLDSKNAESVMALFDQLNASGVTICMVTHDPRSASRATRRIDMFDGMIIDDRQTPAHQSRPGGRDVLSS</sequence>
<keyword evidence="2" id="KW-0547">Nucleotide-binding</keyword>
<dbReference type="PANTHER" id="PTHR24220">
    <property type="entry name" value="IMPORT ATP-BINDING PROTEIN"/>
    <property type="match status" value="1"/>
</dbReference>
<dbReference type="GO" id="GO:0022857">
    <property type="term" value="F:transmembrane transporter activity"/>
    <property type="evidence" value="ECO:0007669"/>
    <property type="project" value="TreeGrafter"/>
</dbReference>
<evidence type="ECO:0000256" key="3">
    <source>
        <dbReference type="ARBA" id="ARBA00022840"/>
    </source>
</evidence>
<keyword evidence="8" id="KW-1185">Reference proteome</keyword>
<dbReference type="InterPro" id="IPR017911">
    <property type="entry name" value="MacB-like_ATP-bd"/>
</dbReference>
<dbReference type="SUPFAM" id="SSF52540">
    <property type="entry name" value="P-loop containing nucleoside triphosphate hydrolases"/>
    <property type="match status" value="1"/>
</dbReference>
<dbReference type="AlphaFoldDB" id="A0A1M7YWI0"/>
<dbReference type="FunFam" id="3.40.50.300:FF:000032">
    <property type="entry name" value="Export ABC transporter ATP-binding protein"/>
    <property type="match status" value="1"/>
</dbReference>
<dbReference type="GO" id="GO:0005524">
    <property type="term" value="F:ATP binding"/>
    <property type="evidence" value="ECO:0007669"/>
    <property type="project" value="UniProtKB-KW"/>
</dbReference>
<keyword evidence="1" id="KW-0813">Transport</keyword>
<protein>
    <submittedName>
        <fullName evidence="7">Lipoprotein-releasing system ATP-binding protein LolD</fullName>
        <ecNumber evidence="7">3.6.3.-</ecNumber>
    </submittedName>
</protein>
<dbReference type="GO" id="GO:0016887">
    <property type="term" value="F:ATP hydrolysis activity"/>
    <property type="evidence" value="ECO:0007669"/>
    <property type="project" value="InterPro"/>
</dbReference>
<dbReference type="PANTHER" id="PTHR24220:SF648">
    <property type="entry name" value="ABC TRANSPORTER ATP-BINDING PROTEIN YTRE"/>
    <property type="match status" value="1"/>
</dbReference>
<dbReference type="Pfam" id="PF00005">
    <property type="entry name" value="ABC_tran"/>
    <property type="match status" value="1"/>
</dbReference>
<evidence type="ECO:0000259" key="6">
    <source>
        <dbReference type="PROSITE" id="PS50893"/>
    </source>
</evidence>
<feature type="region of interest" description="Disordered" evidence="5">
    <location>
        <begin position="229"/>
        <end position="248"/>
    </location>
</feature>
<feature type="domain" description="ABC transporter" evidence="6">
    <location>
        <begin position="10"/>
        <end position="248"/>
    </location>
</feature>
<evidence type="ECO:0000256" key="5">
    <source>
        <dbReference type="SAM" id="MobiDB-lite"/>
    </source>
</evidence>
<keyword evidence="7" id="KW-0378">Hydrolase</keyword>
<dbReference type="InterPro" id="IPR003439">
    <property type="entry name" value="ABC_transporter-like_ATP-bd"/>
</dbReference>
<reference evidence="8" key="1">
    <citation type="submission" date="2016-12" db="EMBL/GenBank/DDBJ databases">
        <authorList>
            <person name="Rodrigo-Torres L."/>
            <person name="Arahal R.D."/>
            <person name="Lucena T."/>
        </authorList>
    </citation>
    <scope>NUCLEOTIDE SEQUENCE [LARGE SCALE GENOMIC DNA]</scope>
</reference>
<dbReference type="CDD" id="cd03255">
    <property type="entry name" value="ABC_MJ0796_LolCDE_FtsE"/>
    <property type="match status" value="1"/>
</dbReference>
<organism evidence="7 8">
    <name type="scientific">Vibrio quintilis</name>
    <dbReference type="NCBI Taxonomy" id="1117707"/>
    <lineage>
        <taxon>Bacteria</taxon>
        <taxon>Pseudomonadati</taxon>
        <taxon>Pseudomonadota</taxon>
        <taxon>Gammaproteobacteria</taxon>
        <taxon>Vibrionales</taxon>
        <taxon>Vibrionaceae</taxon>
        <taxon>Vibrio</taxon>
    </lineage>
</organism>